<dbReference type="GO" id="GO:0009089">
    <property type="term" value="P:lysine biosynthetic process via diaminopimelate"/>
    <property type="evidence" value="ECO:0007669"/>
    <property type="project" value="UniProtKB-UniRule"/>
</dbReference>
<dbReference type="InterPro" id="IPR000846">
    <property type="entry name" value="DapB_N"/>
</dbReference>
<evidence type="ECO:0000256" key="13">
    <source>
        <dbReference type="HAMAP-Rule" id="MF_00102"/>
    </source>
</evidence>
<feature type="active site" description="Proton donor/acceptor" evidence="13">
    <location>
        <position position="132"/>
    </location>
</feature>
<dbReference type="GO" id="GO:0005829">
    <property type="term" value="C:cytosol"/>
    <property type="evidence" value="ECO:0007669"/>
    <property type="project" value="TreeGrafter"/>
</dbReference>
<keyword evidence="2 13" id="KW-0963">Cytoplasm</keyword>
<name>C7N470_SLAHD</name>
<accession>C7N470</accession>
<dbReference type="InterPro" id="IPR022664">
    <property type="entry name" value="DapB_N_CS"/>
</dbReference>
<dbReference type="PIRSF" id="PIRSF000161">
    <property type="entry name" value="DHPR"/>
    <property type="match status" value="1"/>
</dbReference>
<dbReference type="HAMAP" id="MF_00102">
    <property type="entry name" value="DapB"/>
    <property type="match status" value="1"/>
</dbReference>
<dbReference type="InterPro" id="IPR036291">
    <property type="entry name" value="NAD(P)-bd_dom_sf"/>
</dbReference>
<organism evidence="16 17">
    <name type="scientific">Slackia heliotrinireducens (strain ATCC 29202 / DSM 20476 / NCTC 11029 / RHS 1)</name>
    <name type="common">Peptococcus heliotrinreducens</name>
    <dbReference type="NCBI Taxonomy" id="471855"/>
    <lineage>
        <taxon>Bacteria</taxon>
        <taxon>Bacillati</taxon>
        <taxon>Actinomycetota</taxon>
        <taxon>Coriobacteriia</taxon>
        <taxon>Eggerthellales</taxon>
        <taxon>Eggerthellaceae</taxon>
        <taxon>Slackia</taxon>
    </lineage>
</organism>
<evidence type="ECO:0000259" key="15">
    <source>
        <dbReference type="Pfam" id="PF05173"/>
    </source>
</evidence>
<dbReference type="UniPathway" id="UPA00034">
    <property type="reaction ID" value="UER00018"/>
</dbReference>
<evidence type="ECO:0000313" key="16">
    <source>
        <dbReference type="EMBL" id="ACV23806.1"/>
    </source>
</evidence>
<dbReference type="Pfam" id="PF05173">
    <property type="entry name" value="DapB_C"/>
    <property type="match status" value="1"/>
</dbReference>
<dbReference type="GO" id="GO:0008839">
    <property type="term" value="F:4-hydroxy-tetrahydrodipicolinate reductase"/>
    <property type="evidence" value="ECO:0007669"/>
    <property type="project" value="UniProtKB-UniRule"/>
</dbReference>
<protein>
    <recommendedName>
        <fullName evidence="10 13">4-hydroxy-tetrahydrodipicolinate reductase</fullName>
        <shortName evidence="13">HTPA reductase</shortName>
        <ecNumber evidence="10 13">1.17.1.8</ecNumber>
    </recommendedName>
</protein>
<comment type="function">
    <text evidence="13">Catalyzes the conversion of 4-hydroxy-tetrahydrodipicolinate (HTPA) to tetrahydrodipicolinate.</text>
</comment>
<dbReference type="Gene3D" id="3.30.360.10">
    <property type="entry name" value="Dihydrodipicolinate Reductase, domain 2"/>
    <property type="match status" value="1"/>
</dbReference>
<sequence length="239" mass="25650">MINVLMVGNGRMGTVIAGLIEAEENMQVVSMIGIENKDDSAVWEPEADVVIDFSHKDMLPLVDEYVRRTGAALLSGTTGYDEADMDVLRALGEVAPTIHSANYSLGVAVLKHLAADAAKALEGFDIEITETHHNQKADAPSGTAKLLLKSVDPEGECDVVSGRDGMVGKRPKREIGMHALRGGTVAGTHTVHFFGNNEEVELTHRAQSRTVFAAGAVAGAKKLVNAEKKFYTFDELMFA</sequence>
<evidence type="ECO:0000256" key="6">
    <source>
        <dbReference type="ARBA" id="ARBA00023002"/>
    </source>
</evidence>
<comment type="subcellular location">
    <subcellularLocation>
        <location evidence="13">Cytoplasm</location>
    </subcellularLocation>
</comment>
<dbReference type="Pfam" id="PF01113">
    <property type="entry name" value="DapB_N"/>
    <property type="match status" value="1"/>
</dbReference>
<dbReference type="GO" id="GO:0016726">
    <property type="term" value="F:oxidoreductase activity, acting on CH or CH2 groups, NAD or NADP as acceptor"/>
    <property type="evidence" value="ECO:0007669"/>
    <property type="project" value="UniProtKB-UniRule"/>
</dbReference>
<keyword evidence="3 13" id="KW-0028">Amino-acid biosynthesis</keyword>
<comment type="catalytic activity">
    <reaction evidence="12 13">
        <text>(S)-2,3,4,5-tetrahydrodipicolinate + NAD(+) + H2O = (2S,4S)-4-hydroxy-2,3,4,5-tetrahydrodipicolinate + NADH + H(+)</text>
        <dbReference type="Rhea" id="RHEA:35323"/>
        <dbReference type="ChEBI" id="CHEBI:15377"/>
        <dbReference type="ChEBI" id="CHEBI:15378"/>
        <dbReference type="ChEBI" id="CHEBI:16845"/>
        <dbReference type="ChEBI" id="CHEBI:57540"/>
        <dbReference type="ChEBI" id="CHEBI:57945"/>
        <dbReference type="ChEBI" id="CHEBI:67139"/>
        <dbReference type="EC" id="1.17.1.8"/>
    </reaction>
</comment>
<dbReference type="HOGENOM" id="CLU_047479_2_2_11"/>
<comment type="caution">
    <text evidence="13">Was originally thought to be a dihydrodipicolinate reductase (DHDPR), catalyzing the conversion of dihydrodipicolinate to tetrahydrodipicolinate. However, it was shown in E.coli that the substrate of the enzymatic reaction is not dihydrodipicolinate (DHDP) but in fact (2S,4S)-4-hydroxy-2,3,4,5-tetrahydrodipicolinic acid (HTPA), the product released by the DapA-catalyzed reaction.</text>
</comment>
<dbReference type="EC" id="1.17.1.8" evidence="10 13"/>
<dbReference type="PANTHER" id="PTHR20836">
    <property type="entry name" value="DIHYDRODIPICOLINATE REDUCTASE"/>
    <property type="match status" value="1"/>
</dbReference>
<comment type="catalytic activity">
    <reaction evidence="11 13">
        <text>(S)-2,3,4,5-tetrahydrodipicolinate + NADP(+) + H2O = (2S,4S)-4-hydroxy-2,3,4,5-tetrahydrodipicolinate + NADPH + H(+)</text>
        <dbReference type="Rhea" id="RHEA:35331"/>
        <dbReference type="ChEBI" id="CHEBI:15377"/>
        <dbReference type="ChEBI" id="CHEBI:15378"/>
        <dbReference type="ChEBI" id="CHEBI:16845"/>
        <dbReference type="ChEBI" id="CHEBI:57783"/>
        <dbReference type="ChEBI" id="CHEBI:58349"/>
        <dbReference type="ChEBI" id="CHEBI:67139"/>
        <dbReference type="EC" id="1.17.1.8"/>
    </reaction>
</comment>
<reference evidence="16 17" key="1">
    <citation type="journal article" date="2009" name="Stand. Genomic Sci.">
        <title>Complete genome sequence of Slackia heliotrinireducens type strain (RHS 1).</title>
        <authorList>
            <person name="Pukall R."/>
            <person name="Lapidus A."/>
            <person name="Nolan M."/>
            <person name="Copeland A."/>
            <person name="Glavina Del Rio T."/>
            <person name="Lucas S."/>
            <person name="Chen F."/>
            <person name="Tice H."/>
            <person name="Cheng J.F."/>
            <person name="Chertkov O."/>
            <person name="Bruce D."/>
            <person name="Goodwin L."/>
            <person name="Kuske C."/>
            <person name="Brettin T."/>
            <person name="Detter J.C."/>
            <person name="Han C."/>
            <person name="Pitluck S."/>
            <person name="Pati A."/>
            <person name="Mavrommatis K."/>
            <person name="Ivanova N."/>
            <person name="Ovchinnikova G."/>
            <person name="Chen A."/>
            <person name="Palaniappan K."/>
            <person name="Schneider S."/>
            <person name="Rohde M."/>
            <person name="Chain P."/>
            <person name="D'haeseleer P."/>
            <person name="Goker M."/>
            <person name="Bristow J."/>
            <person name="Eisen J.A."/>
            <person name="Markowitz V."/>
            <person name="Kyrpides N.C."/>
            <person name="Klenk H.P."/>
            <person name="Hugenholtz P."/>
        </authorList>
    </citation>
    <scope>NUCLEOTIDE SEQUENCE [LARGE SCALE GENOMIC DNA]</scope>
    <source>
        <strain evidence="17">ATCC 29202 / DSM 20476 / NCTC 11029 / RHS 1</strain>
    </source>
</reference>
<feature type="binding site" evidence="13">
    <location>
        <position position="133"/>
    </location>
    <ligand>
        <name>(S)-2,3,4,5-tetrahydrodipicolinate</name>
        <dbReference type="ChEBI" id="CHEBI:16845"/>
    </ligand>
</feature>
<evidence type="ECO:0000256" key="11">
    <source>
        <dbReference type="ARBA" id="ARBA00049080"/>
    </source>
</evidence>
<evidence type="ECO:0000256" key="12">
    <source>
        <dbReference type="ARBA" id="ARBA00049396"/>
    </source>
</evidence>
<keyword evidence="8 13" id="KW-0457">Lysine biosynthesis</keyword>
<evidence type="ECO:0000256" key="5">
    <source>
        <dbReference type="ARBA" id="ARBA00022915"/>
    </source>
</evidence>
<keyword evidence="17" id="KW-1185">Reference proteome</keyword>
<keyword evidence="4 13" id="KW-0521">NADP</keyword>
<keyword evidence="6 13" id="KW-0560">Oxidoreductase</keyword>
<dbReference type="EMBL" id="CP001684">
    <property type="protein sequence ID" value="ACV23806.1"/>
    <property type="molecule type" value="Genomic_DNA"/>
</dbReference>
<gene>
    <name evidence="13" type="primary">dapB</name>
    <name evidence="16" type="ordered locus">Shel_28160</name>
</gene>
<feature type="domain" description="Dihydrodipicolinate reductase C-terminal" evidence="15">
    <location>
        <begin position="106"/>
        <end position="236"/>
    </location>
</feature>
<dbReference type="SUPFAM" id="SSF51735">
    <property type="entry name" value="NAD(P)-binding Rossmann-fold domains"/>
    <property type="match status" value="1"/>
</dbReference>
<proteinExistence type="inferred from homology"/>
<evidence type="ECO:0000256" key="10">
    <source>
        <dbReference type="ARBA" id="ARBA00038983"/>
    </source>
</evidence>
<feature type="active site" description="Proton donor" evidence="13">
    <location>
        <position position="136"/>
    </location>
</feature>
<feature type="domain" description="Dihydrodipicolinate reductase N-terminal" evidence="14">
    <location>
        <begin position="2"/>
        <end position="103"/>
    </location>
</feature>
<dbReference type="InterPro" id="IPR023940">
    <property type="entry name" value="DHDPR_bac"/>
</dbReference>
<evidence type="ECO:0000256" key="3">
    <source>
        <dbReference type="ARBA" id="ARBA00022605"/>
    </source>
</evidence>
<evidence type="ECO:0000313" key="17">
    <source>
        <dbReference type="Proteomes" id="UP000002026"/>
    </source>
</evidence>
<feature type="binding site" evidence="13">
    <location>
        <position position="35"/>
    </location>
    <ligand>
        <name>NAD(+)</name>
        <dbReference type="ChEBI" id="CHEBI:57540"/>
    </ligand>
</feature>
<feature type="binding site" evidence="13">
    <location>
        <begin position="100"/>
        <end position="103"/>
    </location>
    <ligand>
        <name>NAD(+)</name>
        <dbReference type="ChEBI" id="CHEBI:57540"/>
    </ligand>
</feature>
<dbReference type="GO" id="GO:0019877">
    <property type="term" value="P:diaminopimelate biosynthetic process"/>
    <property type="evidence" value="ECO:0007669"/>
    <property type="project" value="UniProtKB-UniRule"/>
</dbReference>
<dbReference type="eggNOG" id="COG0289">
    <property type="taxonomic scope" value="Bacteria"/>
</dbReference>
<evidence type="ECO:0000256" key="2">
    <source>
        <dbReference type="ARBA" id="ARBA00022490"/>
    </source>
</evidence>
<dbReference type="PANTHER" id="PTHR20836:SF0">
    <property type="entry name" value="4-HYDROXY-TETRAHYDRODIPICOLINATE REDUCTASE 1, CHLOROPLASTIC-RELATED"/>
    <property type="match status" value="1"/>
</dbReference>
<feature type="binding site" evidence="13">
    <location>
        <begin position="142"/>
        <end position="143"/>
    </location>
    <ligand>
        <name>(S)-2,3,4,5-tetrahydrodipicolinate</name>
        <dbReference type="ChEBI" id="CHEBI:16845"/>
    </ligand>
</feature>
<evidence type="ECO:0000256" key="7">
    <source>
        <dbReference type="ARBA" id="ARBA00023027"/>
    </source>
</evidence>
<dbReference type="KEGG" id="shi:Shel_28160"/>
<comment type="pathway">
    <text evidence="9 13">Amino-acid biosynthesis; L-lysine biosynthesis via DAP pathway; (S)-tetrahydrodipicolinate from L-aspartate: step 4/4.</text>
</comment>
<dbReference type="STRING" id="471855.Shel_28160"/>
<dbReference type="AlphaFoldDB" id="C7N470"/>
<dbReference type="NCBIfam" id="TIGR00036">
    <property type="entry name" value="dapB"/>
    <property type="match status" value="1"/>
</dbReference>
<keyword evidence="7 13" id="KW-0520">NAD</keyword>
<dbReference type="PROSITE" id="PS01298">
    <property type="entry name" value="DAPB"/>
    <property type="match status" value="1"/>
</dbReference>
<feature type="binding site" evidence="13">
    <location>
        <begin position="76"/>
        <end position="78"/>
    </location>
    <ligand>
        <name>NAD(+)</name>
        <dbReference type="ChEBI" id="CHEBI:57540"/>
    </ligand>
</feature>
<evidence type="ECO:0000256" key="9">
    <source>
        <dbReference type="ARBA" id="ARBA00037922"/>
    </source>
</evidence>
<comment type="similarity">
    <text evidence="1 13">Belongs to the DapB family.</text>
</comment>
<comment type="subunit">
    <text evidence="13">Homotetramer.</text>
</comment>
<dbReference type="Proteomes" id="UP000002026">
    <property type="component" value="Chromosome"/>
</dbReference>
<dbReference type="Gene3D" id="3.40.50.720">
    <property type="entry name" value="NAD(P)-binding Rossmann-like Domain"/>
    <property type="match status" value="1"/>
</dbReference>
<evidence type="ECO:0000259" key="14">
    <source>
        <dbReference type="Pfam" id="PF01113"/>
    </source>
</evidence>
<evidence type="ECO:0000256" key="4">
    <source>
        <dbReference type="ARBA" id="ARBA00022857"/>
    </source>
</evidence>
<evidence type="ECO:0000256" key="8">
    <source>
        <dbReference type="ARBA" id="ARBA00023154"/>
    </source>
</evidence>
<dbReference type="GO" id="GO:0051287">
    <property type="term" value="F:NAD binding"/>
    <property type="evidence" value="ECO:0007669"/>
    <property type="project" value="UniProtKB-UniRule"/>
</dbReference>
<dbReference type="InterPro" id="IPR022663">
    <property type="entry name" value="DapB_C"/>
</dbReference>
<keyword evidence="5 13" id="KW-0220">Diaminopimelate biosynthesis</keyword>
<evidence type="ECO:0000256" key="1">
    <source>
        <dbReference type="ARBA" id="ARBA00006642"/>
    </source>
</evidence>
<comment type="caution">
    <text evidence="13">Lacks conserved residue(s) required for the propagation of feature annotation.</text>
</comment>
<dbReference type="SUPFAM" id="SSF55347">
    <property type="entry name" value="Glyceraldehyde-3-phosphate dehydrogenase-like, C-terminal domain"/>
    <property type="match status" value="1"/>
</dbReference>
<dbReference type="GO" id="GO:0050661">
    <property type="term" value="F:NADP binding"/>
    <property type="evidence" value="ECO:0007669"/>
    <property type="project" value="UniProtKB-UniRule"/>
</dbReference>